<name>A0A7J7INB2_9RHOD</name>
<dbReference type="AlphaFoldDB" id="A0A7J7INB2"/>
<keyword evidence="3" id="KW-0733">Signal recognition particle</keyword>
<evidence type="ECO:0000256" key="5">
    <source>
        <dbReference type="SAM" id="MobiDB-lite"/>
    </source>
</evidence>
<protein>
    <submittedName>
        <fullName evidence="6">Signal recognition particle 19kDa</fullName>
    </submittedName>
</protein>
<gene>
    <name evidence="6" type="primary">SRP19</name>
    <name evidence="6" type="ORF">F1559_004802</name>
</gene>
<dbReference type="SUPFAM" id="SSF69695">
    <property type="entry name" value="SRP19"/>
    <property type="match status" value="1"/>
</dbReference>
<keyword evidence="7" id="KW-1185">Reference proteome</keyword>
<evidence type="ECO:0000256" key="1">
    <source>
        <dbReference type="ARBA" id="ARBA00004496"/>
    </source>
</evidence>
<dbReference type="OrthoDB" id="2190947at2759"/>
<feature type="compositionally biased region" description="Basic residues" evidence="5">
    <location>
        <begin position="138"/>
        <end position="149"/>
    </location>
</feature>
<dbReference type="InterPro" id="IPR036521">
    <property type="entry name" value="SRP19-like_sf"/>
</dbReference>
<dbReference type="Gene3D" id="3.30.56.30">
    <property type="entry name" value="Signal recognition particle, SRP19-like subunit"/>
    <property type="match status" value="1"/>
</dbReference>
<dbReference type="PANTHER" id="PTHR17453">
    <property type="entry name" value="SIGNAL RECOGNITION PARTICLE 19 KD PROTEIN"/>
    <property type="match status" value="1"/>
</dbReference>
<comment type="subcellular location">
    <subcellularLocation>
        <location evidence="1">Cytoplasm</location>
    </subcellularLocation>
</comment>
<evidence type="ECO:0000256" key="3">
    <source>
        <dbReference type="ARBA" id="ARBA00023135"/>
    </source>
</evidence>
<evidence type="ECO:0000313" key="7">
    <source>
        <dbReference type="Proteomes" id="UP000530660"/>
    </source>
</evidence>
<organism evidence="6 7">
    <name type="scientific">Cyanidiococcus yangmingshanensis</name>
    <dbReference type="NCBI Taxonomy" id="2690220"/>
    <lineage>
        <taxon>Eukaryota</taxon>
        <taxon>Rhodophyta</taxon>
        <taxon>Bangiophyceae</taxon>
        <taxon>Cyanidiales</taxon>
        <taxon>Cyanidiaceae</taxon>
        <taxon>Cyanidiococcus</taxon>
    </lineage>
</organism>
<feature type="compositionally biased region" description="Low complexity" evidence="5">
    <location>
        <begin position="113"/>
        <end position="134"/>
    </location>
</feature>
<evidence type="ECO:0000313" key="6">
    <source>
        <dbReference type="EMBL" id="KAF6004622.1"/>
    </source>
</evidence>
<dbReference type="GO" id="GO:0005786">
    <property type="term" value="C:signal recognition particle, endoplasmic reticulum targeting"/>
    <property type="evidence" value="ECO:0007669"/>
    <property type="project" value="UniProtKB-KW"/>
</dbReference>
<proteinExistence type="predicted"/>
<sequence length="149" mass="16190">MTYPLYFAEERSRTDGRRVSRALAVAAPEAAEIFRVCRENLRLVAVLEGDKKHPRDFFAPGRVKVQLPEQSTEANGGTPTARRKALLRAIAEALQQERRTRSVAADCHRGQKAGRVSSSGSAAGKATVTSGGASVTSARRRQKRRGNTS</sequence>
<keyword evidence="4" id="KW-0687">Ribonucleoprotein</keyword>
<dbReference type="PANTHER" id="PTHR17453:SF0">
    <property type="entry name" value="SIGNAL RECOGNITION PARTICLE 19 KDA PROTEIN"/>
    <property type="match status" value="1"/>
</dbReference>
<dbReference type="EMBL" id="VWRR01000003">
    <property type="protein sequence ID" value="KAF6004622.1"/>
    <property type="molecule type" value="Genomic_DNA"/>
</dbReference>
<accession>A0A7J7INB2</accession>
<dbReference type="GO" id="GO:0008312">
    <property type="term" value="F:7S RNA binding"/>
    <property type="evidence" value="ECO:0007669"/>
    <property type="project" value="InterPro"/>
</dbReference>
<feature type="region of interest" description="Disordered" evidence="5">
    <location>
        <begin position="97"/>
        <end position="149"/>
    </location>
</feature>
<evidence type="ECO:0000256" key="4">
    <source>
        <dbReference type="ARBA" id="ARBA00023274"/>
    </source>
</evidence>
<dbReference type="GO" id="GO:0006617">
    <property type="term" value="P:SRP-dependent cotranslational protein targeting to membrane, signal sequence recognition"/>
    <property type="evidence" value="ECO:0007669"/>
    <property type="project" value="TreeGrafter"/>
</dbReference>
<dbReference type="Pfam" id="PF01922">
    <property type="entry name" value="SRP19"/>
    <property type="match status" value="1"/>
</dbReference>
<keyword evidence="2" id="KW-0963">Cytoplasm</keyword>
<reference evidence="6 7" key="1">
    <citation type="journal article" date="2020" name="J. Phycol.">
        <title>Comparative genome analysis reveals Cyanidiococcus gen. nov., a new extremophilic red algal genus sister to Cyanidioschyzon (Cyanidioschyzonaceae, Rhodophyta).</title>
        <authorList>
            <person name="Liu S.-L."/>
            <person name="Chiang Y.-R."/>
            <person name="Yoon H.S."/>
            <person name="Fu H.-Y."/>
        </authorList>
    </citation>
    <scope>NUCLEOTIDE SEQUENCE [LARGE SCALE GENOMIC DNA]</scope>
    <source>
        <strain evidence="6 7">THAL066</strain>
    </source>
</reference>
<dbReference type="InterPro" id="IPR002778">
    <property type="entry name" value="Signal_recog_particle_SRP19"/>
</dbReference>
<evidence type="ECO:0000256" key="2">
    <source>
        <dbReference type="ARBA" id="ARBA00022490"/>
    </source>
</evidence>
<dbReference type="Proteomes" id="UP000530660">
    <property type="component" value="Unassembled WGS sequence"/>
</dbReference>
<comment type="caution">
    <text evidence="6">The sequence shown here is derived from an EMBL/GenBank/DDBJ whole genome shotgun (WGS) entry which is preliminary data.</text>
</comment>